<dbReference type="GO" id="GO:0032259">
    <property type="term" value="P:methylation"/>
    <property type="evidence" value="ECO:0007669"/>
    <property type="project" value="UniProtKB-KW"/>
</dbReference>
<keyword evidence="9" id="KW-1185">Reference proteome</keyword>
<evidence type="ECO:0000256" key="1">
    <source>
        <dbReference type="ARBA" id="ARBA00022603"/>
    </source>
</evidence>
<dbReference type="InterPro" id="IPR030391">
    <property type="entry name" value="MeTrfase_TrmA_CS"/>
</dbReference>
<feature type="region of interest" description="Disordered" evidence="6">
    <location>
        <begin position="478"/>
        <end position="501"/>
    </location>
</feature>
<dbReference type="Pfam" id="PF05958">
    <property type="entry name" value="tRNA_U5-meth_tr"/>
    <property type="match status" value="1"/>
</dbReference>
<dbReference type="InterPro" id="IPR010280">
    <property type="entry name" value="U5_MeTrfase_fam"/>
</dbReference>
<evidence type="ECO:0000256" key="5">
    <source>
        <dbReference type="PROSITE-ProRule" id="PRU10015"/>
    </source>
</evidence>
<accession>A0ABX7Q1U0</accession>
<keyword evidence="1 4" id="KW-0489">Methyltransferase</keyword>
<evidence type="ECO:0000313" key="8">
    <source>
        <dbReference type="EMBL" id="QSV45068.1"/>
    </source>
</evidence>
<dbReference type="Gene3D" id="2.40.50.140">
    <property type="entry name" value="Nucleic acid-binding proteins"/>
    <property type="match status" value="1"/>
</dbReference>
<feature type="binding site" evidence="4">
    <location>
        <position position="304"/>
    </location>
    <ligand>
        <name>S-adenosyl-L-methionine</name>
        <dbReference type="ChEBI" id="CHEBI:59789"/>
    </ligand>
</feature>
<organism evidence="8 9">
    <name type="scientific">Geobacter benzoatilyticus</name>
    <dbReference type="NCBI Taxonomy" id="2815309"/>
    <lineage>
        <taxon>Bacteria</taxon>
        <taxon>Pseudomonadati</taxon>
        <taxon>Thermodesulfobacteriota</taxon>
        <taxon>Desulfuromonadia</taxon>
        <taxon>Geobacterales</taxon>
        <taxon>Geobacteraceae</taxon>
        <taxon>Geobacter</taxon>
    </lineage>
</organism>
<dbReference type="EMBL" id="CP071382">
    <property type="protein sequence ID" value="QSV45068.1"/>
    <property type="molecule type" value="Genomic_DNA"/>
</dbReference>
<feature type="active site" evidence="5">
    <location>
        <position position="429"/>
    </location>
</feature>
<feature type="compositionally biased region" description="Polar residues" evidence="6">
    <location>
        <begin position="478"/>
        <end position="487"/>
    </location>
</feature>
<evidence type="ECO:0000256" key="6">
    <source>
        <dbReference type="SAM" id="MobiDB-lite"/>
    </source>
</evidence>
<gene>
    <name evidence="8" type="primary">rlmD</name>
    <name evidence="8" type="ORF">JZM60_13050</name>
</gene>
<dbReference type="SUPFAM" id="SSF53335">
    <property type="entry name" value="S-adenosyl-L-methionine-dependent methyltransferases"/>
    <property type="match status" value="1"/>
</dbReference>
<feature type="compositionally biased region" description="Basic residues" evidence="6">
    <location>
        <begin position="491"/>
        <end position="501"/>
    </location>
</feature>
<dbReference type="PROSITE" id="PS01231">
    <property type="entry name" value="TRMA_2"/>
    <property type="match status" value="1"/>
</dbReference>
<feature type="domain" description="TRAM" evidence="7">
    <location>
        <begin position="22"/>
        <end position="80"/>
    </location>
</feature>
<dbReference type="PROSITE" id="PS50926">
    <property type="entry name" value="TRAM"/>
    <property type="match status" value="1"/>
</dbReference>
<dbReference type="PANTHER" id="PTHR11061">
    <property type="entry name" value="RNA M5U METHYLTRANSFERASE"/>
    <property type="match status" value="1"/>
</dbReference>
<dbReference type="PROSITE" id="PS01230">
    <property type="entry name" value="TRMA_1"/>
    <property type="match status" value="1"/>
</dbReference>
<dbReference type="PANTHER" id="PTHR11061:SF30">
    <property type="entry name" value="TRNA (URACIL(54)-C(5))-METHYLTRANSFERASE"/>
    <property type="match status" value="1"/>
</dbReference>
<protein>
    <submittedName>
        <fullName evidence="8">23S rRNA (Uracil(1939)-C(5))-methyltransferase RlmD</fullName>
        <ecNumber evidence="8">2.1.1.190</ecNumber>
    </submittedName>
</protein>
<dbReference type="InterPro" id="IPR012340">
    <property type="entry name" value="NA-bd_OB-fold"/>
</dbReference>
<dbReference type="RefSeq" id="WP_207162874.1">
    <property type="nucleotide sequence ID" value="NZ_CP071382.1"/>
</dbReference>
<reference evidence="8 9" key="1">
    <citation type="submission" date="2021-03" db="EMBL/GenBank/DDBJ databases">
        <title>Geobacter metallireducens gen. nov. sp. nov., a microorganism capable of coupling the complete oxidation of organic compounds to the reduction of iron and other metals.</title>
        <authorList>
            <person name="Li Y."/>
        </authorList>
    </citation>
    <scope>NUCLEOTIDE SEQUENCE [LARGE SCALE GENOMIC DNA]</scope>
    <source>
        <strain evidence="8 9">Jerry-YX</strain>
    </source>
</reference>
<name>A0ABX7Q1U0_9BACT</name>
<comment type="similarity">
    <text evidence="4">Belongs to the class I-like SAM-binding methyltransferase superfamily. RNA M5U methyltransferase family.</text>
</comment>
<dbReference type="EC" id="2.1.1.190" evidence="8"/>
<evidence type="ECO:0000256" key="2">
    <source>
        <dbReference type="ARBA" id="ARBA00022679"/>
    </source>
</evidence>
<sequence>MAIKNRHSDSKKKNQDNTANRILRTGQLVTLEITGLDDEGFGTASFEGKKVLIAGALPGETVSFKVTHCGARTAFGETVTILSPSPYRMASSQCTIAACSNCPLISMNYQAQLDLKHRCIEREIRTFPSLRAVPVHDVIPSPRPLNYRNSAKLVVAGTFRSPIIGIYRRNSHDVADIASCPLHHPLINRIVDVVKEGITKGKVPVYNPRTGTGFLRYLVVRVSEHSGRAMVVFVTARRSYNEIHHLAKYIQRLVPELDVAVQNVNASEGNVVLGQQDHFITRDHALIDELGDVRFSISPRSFFQVNSGSARIIYEKVREWSALTGQEMVVDLYCGIGGISLFLAGQAREVHGIEYVDAAVADAERNARLNRVHNCSFEAGDAAELLRDHIEDGAEPDLIVLNPPRKGCDRKVLETAAASGPGRIIYVSCSPATLARDLDILAGLGYRTLEIQPVDMFPQTPHVENVALLVDARSEINNQAPSMTGSSRKQLQQRKKKGVSA</sequence>
<feature type="binding site" evidence="4">
    <location>
        <position position="354"/>
    </location>
    <ligand>
        <name>S-adenosyl-L-methionine</name>
        <dbReference type="ChEBI" id="CHEBI:59789"/>
    </ligand>
</feature>
<dbReference type="Gene3D" id="2.40.50.1070">
    <property type="match status" value="1"/>
</dbReference>
<dbReference type="NCBIfam" id="TIGR00479">
    <property type="entry name" value="rumA"/>
    <property type="match status" value="1"/>
</dbReference>
<evidence type="ECO:0000259" key="7">
    <source>
        <dbReference type="PROSITE" id="PS50926"/>
    </source>
</evidence>
<dbReference type="InterPro" id="IPR002792">
    <property type="entry name" value="TRAM_dom"/>
</dbReference>
<dbReference type="CDD" id="cd02440">
    <property type="entry name" value="AdoMet_MTases"/>
    <property type="match status" value="1"/>
</dbReference>
<evidence type="ECO:0000256" key="3">
    <source>
        <dbReference type="ARBA" id="ARBA00022691"/>
    </source>
</evidence>
<dbReference type="PROSITE" id="PS51687">
    <property type="entry name" value="SAM_MT_RNA_M5U"/>
    <property type="match status" value="1"/>
</dbReference>
<dbReference type="InterPro" id="IPR030390">
    <property type="entry name" value="MeTrfase_TrmA_AS"/>
</dbReference>
<dbReference type="Pfam" id="PF01938">
    <property type="entry name" value="TRAM"/>
    <property type="match status" value="1"/>
</dbReference>
<dbReference type="GO" id="GO:0008168">
    <property type="term" value="F:methyltransferase activity"/>
    <property type="evidence" value="ECO:0007669"/>
    <property type="project" value="UniProtKB-KW"/>
</dbReference>
<evidence type="ECO:0000256" key="4">
    <source>
        <dbReference type="PROSITE-ProRule" id="PRU01024"/>
    </source>
</evidence>
<dbReference type="InterPro" id="IPR029063">
    <property type="entry name" value="SAM-dependent_MTases_sf"/>
</dbReference>
<evidence type="ECO:0000313" key="9">
    <source>
        <dbReference type="Proteomes" id="UP000663651"/>
    </source>
</evidence>
<keyword evidence="2 4" id="KW-0808">Transferase</keyword>
<proteinExistence type="inferred from homology"/>
<dbReference type="SUPFAM" id="SSF50249">
    <property type="entry name" value="Nucleic acid-binding proteins"/>
    <property type="match status" value="1"/>
</dbReference>
<dbReference type="Gene3D" id="3.40.50.150">
    <property type="entry name" value="Vaccinia Virus protein VP39"/>
    <property type="match status" value="1"/>
</dbReference>
<feature type="binding site" evidence="4">
    <location>
        <position position="402"/>
    </location>
    <ligand>
        <name>S-adenosyl-L-methionine</name>
        <dbReference type="ChEBI" id="CHEBI:59789"/>
    </ligand>
</feature>
<dbReference type="Proteomes" id="UP000663651">
    <property type="component" value="Chromosome"/>
</dbReference>
<keyword evidence="3 4" id="KW-0949">S-adenosyl-L-methionine</keyword>
<feature type="active site" description="Nucleophile" evidence="4">
    <location>
        <position position="429"/>
    </location>
</feature>
<feature type="binding site" evidence="4">
    <location>
        <position position="333"/>
    </location>
    <ligand>
        <name>S-adenosyl-L-methionine</name>
        <dbReference type="ChEBI" id="CHEBI:59789"/>
    </ligand>
</feature>